<proteinExistence type="predicted"/>
<dbReference type="Proteomes" id="UP000502260">
    <property type="component" value="Chromosome"/>
</dbReference>
<feature type="domain" description="Phage head morphogenesis" evidence="1">
    <location>
        <begin position="54"/>
        <end position="184"/>
    </location>
</feature>
<sequence>MAAIKLESLPPEEAIAFFRQKGYKIGFDWRDVWQQEHQAAFTVAKAMQLDLLRDIRAGVDAALADGTPFADFRKNLKPLLVQKGWWGRADMADPLTGEVKNVQLGSTRRLKTIYDINLRTAHSEGQWERIQASKQSFPYLQYDGNNSEHPRLQHAAWDGLIFRVDDPMVQTIGPVKAWGCKCRWIQMSQGMMDRRGLQVSEPPKLTTYTYVNKRTGETQQIPQGVDPAFNYPPGGRRANLSKFITEKLDAADVPLASGALKSLVSGEAFARFFAKPEGVFPIGVLPDEHVSAIGAKTHTVRLSAETMQKQINVHPELAPEEYGFVQQAIERGMRIQDGANSAIYLLELDGYVTVVKATGTGKAVFMTSFRRLSSDQVKRDEEVRRLLRKGDKHQK</sequence>
<protein>
    <submittedName>
        <fullName evidence="2">Virion morphogenesis protein</fullName>
    </submittedName>
</protein>
<evidence type="ECO:0000313" key="3">
    <source>
        <dbReference type="Proteomes" id="UP000502260"/>
    </source>
</evidence>
<keyword evidence="3" id="KW-1185">Reference proteome</keyword>
<dbReference type="KEGG" id="slac:SKTS_13530"/>
<dbReference type="Pfam" id="PF04233">
    <property type="entry name" value="Phage_Mu_F"/>
    <property type="match status" value="1"/>
</dbReference>
<reference evidence="3" key="1">
    <citation type="submission" date="2020-03" db="EMBL/GenBank/DDBJ databases">
        <title>Complete genome sequence of sulfur-oxidizing bacterium skT11.</title>
        <authorList>
            <person name="Kanda M."/>
            <person name="Kojima H."/>
            <person name="Fukui M."/>
        </authorList>
    </citation>
    <scope>NUCLEOTIDE SEQUENCE [LARGE SCALE GENOMIC DNA]</scope>
    <source>
        <strain evidence="3">skT11</strain>
    </source>
</reference>
<organism evidence="2 3">
    <name type="scientific">Sulfurimicrobium lacus</name>
    <dbReference type="NCBI Taxonomy" id="2715678"/>
    <lineage>
        <taxon>Bacteria</taxon>
        <taxon>Pseudomonadati</taxon>
        <taxon>Pseudomonadota</taxon>
        <taxon>Betaproteobacteria</taxon>
        <taxon>Nitrosomonadales</taxon>
        <taxon>Sulfuricellaceae</taxon>
        <taxon>Sulfurimicrobium</taxon>
    </lineage>
</organism>
<gene>
    <name evidence="2" type="ORF">SKTS_13530</name>
</gene>
<evidence type="ECO:0000313" key="2">
    <source>
        <dbReference type="EMBL" id="BCB26467.1"/>
    </source>
</evidence>
<evidence type="ECO:0000259" key="1">
    <source>
        <dbReference type="Pfam" id="PF04233"/>
    </source>
</evidence>
<dbReference type="RefSeq" id="WP_173062224.1">
    <property type="nucleotide sequence ID" value="NZ_AP022853.1"/>
</dbReference>
<accession>A0A6F8VBH7</accession>
<dbReference type="EMBL" id="AP022853">
    <property type="protein sequence ID" value="BCB26467.1"/>
    <property type="molecule type" value="Genomic_DNA"/>
</dbReference>
<dbReference type="AlphaFoldDB" id="A0A6F8VBH7"/>
<name>A0A6F8VBH7_9PROT</name>
<dbReference type="InterPro" id="IPR006528">
    <property type="entry name" value="Phage_head_morphogenesis_dom"/>
</dbReference>